<accession>A0A8D8MER2</accession>
<keyword evidence="2" id="KW-0732">Signal</keyword>
<keyword evidence="1" id="KW-0812">Transmembrane</keyword>
<evidence type="ECO:0000256" key="1">
    <source>
        <dbReference type="SAM" id="Phobius"/>
    </source>
</evidence>
<protein>
    <recommendedName>
        <fullName evidence="4">NADH dehydrogenase subunit 4L</fullName>
    </recommendedName>
</protein>
<proteinExistence type="predicted"/>
<sequence length="115" mass="12086">MLSASIAVSLSMELVLASPAPSMSSSSSLSLSSSELSSTSLLSALTVSLPPLLLTWTLLLATCLVFAFSSSSLELLSSLEELDSTLNRVCVFSFLIVTAGVWVDVCSFSFLIRTV</sequence>
<reference evidence="3" key="1">
    <citation type="submission" date="2021-05" db="EMBL/GenBank/DDBJ databases">
        <authorList>
            <person name="Alioto T."/>
            <person name="Alioto T."/>
            <person name="Gomez Garrido J."/>
        </authorList>
    </citation>
    <scope>NUCLEOTIDE SEQUENCE</scope>
</reference>
<feature type="transmembrane region" description="Helical" evidence="1">
    <location>
        <begin position="89"/>
        <end position="112"/>
    </location>
</feature>
<keyword evidence="1" id="KW-1133">Transmembrane helix</keyword>
<feature type="chain" id="PRO_5034701937" description="NADH dehydrogenase subunit 4L" evidence="2">
    <location>
        <begin position="18"/>
        <end position="115"/>
    </location>
</feature>
<evidence type="ECO:0000313" key="3">
    <source>
        <dbReference type="EMBL" id="CAG6622892.1"/>
    </source>
</evidence>
<dbReference type="EMBL" id="HBUF01053610">
    <property type="protein sequence ID" value="CAG6622892.1"/>
    <property type="molecule type" value="Transcribed_RNA"/>
</dbReference>
<feature type="transmembrane region" description="Helical" evidence="1">
    <location>
        <begin position="41"/>
        <end position="68"/>
    </location>
</feature>
<evidence type="ECO:0000256" key="2">
    <source>
        <dbReference type="SAM" id="SignalP"/>
    </source>
</evidence>
<keyword evidence="1" id="KW-0472">Membrane</keyword>
<name>A0A8D8MER2_9HEMI</name>
<dbReference type="AlphaFoldDB" id="A0A8D8MER2"/>
<feature type="signal peptide" evidence="2">
    <location>
        <begin position="1"/>
        <end position="17"/>
    </location>
</feature>
<evidence type="ECO:0008006" key="4">
    <source>
        <dbReference type="Google" id="ProtNLM"/>
    </source>
</evidence>
<organism evidence="3">
    <name type="scientific">Cacopsylla melanoneura</name>
    <dbReference type="NCBI Taxonomy" id="428564"/>
    <lineage>
        <taxon>Eukaryota</taxon>
        <taxon>Metazoa</taxon>
        <taxon>Ecdysozoa</taxon>
        <taxon>Arthropoda</taxon>
        <taxon>Hexapoda</taxon>
        <taxon>Insecta</taxon>
        <taxon>Pterygota</taxon>
        <taxon>Neoptera</taxon>
        <taxon>Paraneoptera</taxon>
        <taxon>Hemiptera</taxon>
        <taxon>Sternorrhyncha</taxon>
        <taxon>Psylloidea</taxon>
        <taxon>Psyllidae</taxon>
        <taxon>Psyllinae</taxon>
        <taxon>Cacopsylla</taxon>
    </lineage>
</organism>